<sequence length="85" mass="9552">MRPSAASASSCVTDRLWTTAEAADYLGLAAKTLRNKRSAGQGPAYVMLPGHRWAYYQPSDVKAWQKKNTRVINPETKTNTRRRAR</sequence>
<protein>
    <recommendedName>
        <fullName evidence="1">Helix-turn-helix domain-containing protein</fullName>
    </recommendedName>
</protein>
<gene>
    <name evidence="2" type="ORF">Sxan_15160</name>
</gene>
<dbReference type="Proteomes" id="UP000600026">
    <property type="component" value="Unassembled WGS sequence"/>
</dbReference>
<evidence type="ECO:0000259" key="1">
    <source>
        <dbReference type="Pfam" id="PF12728"/>
    </source>
</evidence>
<dbReference type="Pfam" id="PF12728">
    <property type="entry name" value="HTH_17"/>
    <property type="match status" value="1"/>
</dbReference>
<reference evidence="2" key="1">
    <citation type="submission" date="2020-09" db="EMBL/GenBank/DDBJ databases">
        <title>Whole genome shotgun sequence of Streptomyces xanthophaeus NBRC 12829.</title>
        <authorList>
            <person name="Komaki H."/>
            <person name="Tamura T."/>
        </authorList>
    </citation>
    <scope>NUCLEOTIDE SEQUENCE</scope>
    <source>
        <strain evidence="2">NBRC 12829</strain>
    </source>
</reference>
<dbReference type="OrthoDB" id="4330189at2"/>
<dbReference type="InterPro" id="IPR009061">
    <property type="entry name" value="DNA-bd_dom_put_sf"/>
</dbReference>
<proteinExistence type="predicted"/>
<dbReference type="EMBL" id="BNEE01000004">
    <property type="protein sequence ID" value="GHI84152.1"/>
    <property type="molecule type" value="Genomic_DNA"/>
</dbReference>
<evidence type="ECO:0000313" key="2">
    <source>
        <dbReference type="EMBL" id="GHI84152.1"/>
    </source>
</evidence>
<organism evidence="2 3">
    <name type="scientific">Streptomyces xanthophaeus</name>
    <dbReference type="NCBI Taxonomy" id="67385"/>
    <lineage>
        <taxon>Bacteria</taxon>
        <taxon>Bacillati</taxon>
        <taxon>Actinomycetota</taxon>
        <taxon>Actinomycetes</taxon>
        <taxon>Kitasatosporales</taxon>
        <taxon>Streptomycetaceae</taxon>
        <taxon>Streptomyces</taxon>
    </lineage>
</organism>
<evidence type="ECO:0000313" key="3">
    <source>
        <dbReference type="Proteomes" id="UP000600026"/>
    </source>
</evidence>
<dbReference type="InterPro" id="IPR041657">
    <property type="entry name" value="HTH_17"/>
</dbReference>
<comment type="caution">
    <text evidence="2">The sequence shown here is derived from an EMBL/GenBank/DDBJ whole genome shotgun (WGS) entry which is preliminary data.</text>
</comment>
<accession>A0A919LE36</accession>
<dbReference type="AlphaFoldDB" id="A0A919LE36"/>
<dbReference type="SUPFAM" id="SSF46955">
    <property type="entry name" value="Putative DNA-binding domain"/>
    <property type="match status" value="1"/>
</dbReference>
<feature type="domain" description="Helix-turn-helix" evidence="1">
    <location>
        <begin position="18"/>
        <end position="68"/>
    </location>
</feature>
<keyword evidence="3" id="KW-1185">Reference proteome</keyword>
<dbReference type="RefSeq" id="WP_031142210.1">
    <property type="nucleotide sequence ID" value="NZ_BNEE01000004.1"/>
</dbReference>
<name>A0A919LE36_9ACTN</name>